<dbReference type="GO" id="GO:0007094">
    <property type="term" value="P:mitotic spindle assembly checkpoint signaling"/>
    <property type="evidence" value="ECO:0007669"/>
    <property type="project" value="InterPro"/>
</dbReference>
<dbReference type="Gene3D" id="1.10.510.10">
    <property type="entry name" value="Transferase(Phosphotransferase) domain 1"/>
    <property type="match status" value="1"/>
</dbReference>
<dbReference type="GO" id="GO:0032991">
    <property type="term" value="C:protein-containing complex"/>
    <property type="evidence" value="ECO:0007669"/>
    <property type="project" value="UniProtKB-ARBA"/>
</dbReference>
<evidence type="ECO:0000259" key="6">
    <source>
        <dbReference type="PROSITE" id="PS50011"/>
    </source>
</evidence>
<dbReference type="Gene3D" id="1.25.40.430">
    <property type="match status" value="1"/>
</dbReference>
<accession>A0A0L8IFW2</accession>
<dbReference type="FunFam" id="1.25.40.430:FF:000003">
    <property type="entry name" value="Checkpoint serine/threonine-protein kinase BUB1"/>
    <property type="match status" value="1"/>
</dbReference>
<dbReference type="InterPro" id="IPR000719">
    <property type="entry name" value="Prot_kinase_dom"/>
</dbReference>
<comment type="subcellular location">
    <subcellularLocation>
        <location evidence="1">Chromosome</location>
        <location evidence="1">Centromere</location>
        <location evidence="1">Kinetochore</location>
    </subcellularLocation>
</comment>
<evidence type="ECO:0000256" key="4">
    <source>
        <dbReference type="ARBA" id="ARBA00023328"/>
    </source>
</evidence>
<dbReference type="GO" id="GO:0051754">
    <property type="term" value="P:meiotic sister chromatid cohesion, centromeric"/>
    <property type="evidence" value="ECO:0007669"/>
    <property type="project" value="TreeGrafter"/>
</dbReference>
<dbReference type="Pfam" id="PF08311">
    <property type="entry name" value="Mad3_BUB1_I"/>
    <property type="match status" value="1"/>
</dbReference>
<feature type="region of interest" description="Disordered" evidence="5">
    <location>
        <begin position="426"/>
        <end position="497"/>
    </location>
</feature>
<dbReference type="PANTHER" id="PTHR14030">
    <property type="entry name" value="MITOTIC CHECKPOINT SERINE/THREONINE-PROTEIN KINASE BUB1"/>
    <property type="match status" value="1"/>
</dbReference>
<evidence type="ECO:0000313" key="8">
    <source>
        <dbReference type="EMBL" id="KOG00376.1"/>
    </source>
</evidence>
<keyword evidence="4" id="KW-0137">Centromere</keyword>
<gene>
    <name evidence="8" type="ORF">OCBIM_22004856mg</name>
</gene>
<dbReference type="SMART" id="SM00220">
    <property type="entry name" value="S_TKc"/>
    <property type="match status" value="1"/>
</dbReference>
<protein>
    <recommendedName>
        <fullName evidence="9">Protein kinase domain-containing protein</fullName>
    </recommendedName>
</protein>
<dbReference type="InterPro" id="IPR008271">
    <property type="entry name" value="Ser/Thr_kinase_AS"/>
</dbReference>
<dbReference type="STRING" id="37653.A0A0L8IFW2"/>
<evidence type="ECO:0000256" key="2">
    <source>
        <dbReference type="ARBA" id="ARBA00022454"/>
    </source>
</evidence>
<evidence type="ECO:0000259" key="7">
    <source>
        <dbReference type="PROSITE" id="PS51489"/>
    </source>
</evidence>
<keyword evidence="3" id="KW-0995">Kinetochore</keyword>
<feature type="compositionally biased region" description="Basic and acidic residues" evidence="5">
    <location>
        <begin position="426"/>
        <end position="445"/>
    </location>
</feature>
<name>A0A0L8IFW2_OCTBM</name>
<dbReference type="InterPro" id="IPR013212">
    <property type="entry name" value="Mad3/Bub1_I"/>
</dbReference>
<feature type="region of interest" description="Disordered" evidence="5">
    <location>
        <begin position="710"/>
        <end position="746"/>
    </location>
</feature>
<evidence type="ECO:0000256" key="1">
    <source>
        <dbReference type="ARBA" id="ARBA00004629"/>
    </source>
</evidence>
<dbReference type="AlphaFoldDB" id="A0A0L8IFW2"/>
<dbReference type="EMBL" id="KQ415809">
    <property type="protein sequence ID" value="KOG00376.1"/>
    <property type="molecule type" value="Genomic_DNA"/>
</dbReference>
<feature type="domain" description="Protein kinase" evidence="6">
    <location>
        <begin position="806"/>
        <end position="1083"/>
    </location>
</feature>
<dbReference type="SUPFAM" id="SSF56112">
    <property type="entry name" value="Protein kinase-like (PK-like)"/>
    <property type="match status" value="1"/>
</dbReference>
<proteinExistence type="predicted"/>
<evidence type="ECO:0000256" key="3">
    <source>
        <dbReference type="ARBA" id="ARBA00022838"/>
    </source>
</evidence>
<evidence type="ECO:0008006" key="9">
    <source>
        <dbReference type="Google" id="ProtNLM"/>
    </source>
</evidence>
<dbReference type="OrthoDB" id="248495at2759"/>
<feature type="compositionally biased region" description="Polar residues" evidence="5">
    <location>
        <begin position="446"/>
        <end position="485"/>
    </location>
</feature>
<dbReference type="PROSITE" id="PS50011">
    <property type="entry name" value="PROTEIN_KINASE_DOM"/>
    <property type="match status" value="1"/>
</dbReference>
<dbReference type="PROSITE" id="PS51489">
    <property type="entry name" value="BUB1_N"/>
    <property type="match status" value="1"/>
</dbReference>
<dbReference type="GO" id="GO:0005634">
    <property type="term" value="C:nucleus"/>
    <property type="evidence" value="ECO:0007669"/>
    <property type="project" value="TreeGrafter"/>
</dbReference>
<dbReference type="KEGG" id="obi:106868041"/>
<dbReference type="PROSITE" id="PS00108">
    <property type="entry name" value="PROTEIN_KINASE_ST"/>
    <property type="match status" value="1"/>
</dbReference>
<dbReference type="SMART" id="SM00777">
    <property type="entry name" value="Mad3_BUB1_I"/>
    <property type="match status" value="1"/>
</dbReference>
<dbReference type="Pfam" id="PF00069">
    <property type="entry name" value="Pkinase"/>
    <property type="match status" value="1"/>
</dbReference>
<organism evidence="8">
    <name type="scientific">Octopus bimaculoides</name>
    <name type="common">California two-spotted octopus</name>
    <dbReference type="NCBI Taxonomy" id="37653"/>
    <lineage>
        <taxon>Eukaryota</taxon>
        <taxon>Metazoa</taxon>
        <taxon>Spiralia</taxon>
        <taxon>Lophotrochozoa</taxon>
        <taxon>Mollusca</taxon>
        <taxon>Cephalopoda</taxon>
        <taxon>Coleoidea</taxon>
        <taxon>Octopodiformes</taxon>
        <taxon>Octopoda</taxon>
        <taxon>Incirrata</taxon>
        <taxon>Octopodidae</taxon>
        <taxon>Octopus</taxon>
    </lineage>
</organism>
<dbReference type="InterPro" id="IPR015661">
    <property type="entry name" value="Bub1/Mad3"/>
</dbReference>
<dbReference type="GO" id="GO:0000776">
    <property type="term" value="C:kinetochore"/>
    <property type="evidence" value="ECO:0007669"/>
    <property type="project" value="UniProtKB-KW"/>
</dbReference>
<reference evidence="8" key="1">
    <citation type="submission" date="2015-07" db="EMBL/GenBank/DDBJ databases">
        <title>MeaNS - Measles Nucleotide Surveillance Program.</title>
        <authorList>
            <person name="Tran T."/>
            <person name="Druce J."/>
        </authorList>
    </citation>
    <scope>NUCLEOTIDE SEQUENCE</scope>
    <source>
        <strain evidence="8">UCB-OBI-ISO-001</strain>
        <tissue evidence="8">Gonad</tissue>
    </source>
</reference>
<dbReference type="InterPro" id="IPR011009">
    <property type="entry name" value="Kinase-like_dom_sf"/>
</dbReference>
<dbReference type="GO" id="GO:0004672">
    <property type="term" value="F:protein kinase activity"/>
    <property type="evidence" value="ECO:0007669"/>
    <property type="project" value="InterPro"/>
</dbReference>
<dbReference type="OMA" id="KTLCPNP"/>
<dbReference type="GO" id="GO:0005524">
    <property type="term" value="F:ATP binding"/>
    <property type="evidence" value="ECO:0007669"/>
    <property type="project" value="InterPro"/>
</dbReference>
<evidence type="ECO:0000256" key="5">
    <source>
        <dbReference type="SAM" id="MobiDB-lite"/>
    </source>
</evidence>
<sequence>MEWELSKENVLPRKNGRTVSQLVSALQPKGDHASQTRATKQQFEEELRTYQGNDPLDIWFRYITWMEETNPQGGKDLPSLLRSCLLTFSEVDRYKNDPRYVEIWVKFANLYDNPILLYEHMFGKGIGSQNAMFYESWASAYELLGNSKKADAIFSEGVRMKAEPFNYLQRRHYEFQSRTFIGMMKTASLTDKDSVDTIEAEGRAAFMSLKTNGKKTSAIRPHGPQPAKTDVRVPLLGKSQQLQSKFEIHTDENNPPSDGLPQCNEYESIPFKTKVNRENCRNPGPWPQNKMTPKKSLSVIKTAPFVVQNDDTGCLATPKHVPEIDSKALSVQKTKKEPVTPMDVINAAASGIKQLPMYCKEKVYAGVEEFSFEEIRALRWKRRHEEKMYLSLVEKNKKLKEEQQKILLRNEELLIQHQVLQKSLDENVEMKPVEPQEHSLKDVSSRDLTLNGSLNRSGQHTTSNSKTPEPLQNTSQTGFNSSFQNKEGPKSTYAPSTTLNTMEALEVVRGFYCDSINLGKDTTIDRDQDADYAGESEPVYQEPVLKTAPFVICEDEQEPDPPAPVKNVNNVFISPSSNSNFKDGISTGSKDKGKNAEKDVKFHLTMPDVNEITLGFGNEWSSTFQKPVNPAPQPNTEPTFQIYEDDPQTCPINQVLCKNMVSTPFHPSTNVFSLPDMSNISLINGTACITTENTIMIERPTENMYRTAENTNRTTAMSPIKERSNEGTHSSLENRTADPSHHTNSHFSQVSSKQLLIADPFCKEHQKKVLANLSEPLEYHDSYHCLNEDLPILRTNFQVTIGLWRGVIEKQVAKGGNGQIYKLCTECTLAIDSGMFDVALKVMKFSNFWEFYICDEIQERLKKFPNASKMSPCYPVIKDAYFYNNGSILITPFYKYGTLLDFVNKKQAELCNSSTCEALAVYFLIELLTIVDRLHKCKIIHGDIKPDNIVIKLRKKISPDLKVPMLLTLIDFGEAIDMSTYPEGTVFQGKVMTSGFQCIEMKTDKPWSYQTDLFGILGTIHTVLFGKYMNVFYSQGKWLLTSNFQRKWNIPLWKQLFHDLLNIPSADQLPNLIELRDQFIEYFNSSLVAQFKMAMYTDMQ</sequence>
<keyword evidence="2" id="KW-0158">Chromosome</keyword>
<feature type="domain" description="BUB1 N-terminal" evidence="7">
    <location>
        <begin position="43"/>
        <end position="197"/>
    </location>
</feature>
<dbReference type="PANTHER" id="PTHR14030:SF4">
    <property type="entry name" value="BUB1 KINASE, ISOFORM A-RELATED"/>
    <property type="match status" value="1"/>
</dbReference>